<evidence type="ECO:0008006" key="2">
    <source>
        <dbReference type="Google" id="ProtNLM"/>
    </source>
</evidence>
<proteinExistence type="predicted"/>
<protein>
    <recommendedName>
        <fullName evidence="2">Glycosyltransferase</fullName>
    </recommendedName>
</protein>
<name>A0A6C0KZJ8_9ZZZZ</name>
<dbReference type="EMBL" id="MN740995">
    <property type="protein sequence ID" value="QHU22077.1"/>
    <property type="molecule type" value="Genomic_DNA"/>
</dbReference>
<organism evidence="1">
    <name type="scientific">viral metagenome</name>
    <dbReference type="NCBI Taxonomy" id="1070528"/>
    <lineage>
        <taxon>unclassified sequences</taxon>
        <taxon>metagenomes</taxon>
        <taxon>organismal metagenomes</taxon>
    </lineage>
</organism>
<reference evidence="1" key="1">
    <citation type="journal article" date="2020" name="Nature">
        <title>Giant virus diversity and host interactions through global metagenomics.</title>
        <authorList>
            <person name="Schulz F."/>
            <person name="Roux S."/>
            <person name="Paez-Espino D."/>
            <person name="Jungbluth S."/>
            <person name="Walsh D.A."/>
            <person name="Denef V.J."/>
            <person name="McMahon K.D."/>
            <person name="Konstantinidis K.T."/>
            <person name="Eloe-Fadrosh E.A."/>
            <person name="Kyrpides N.C."/>
            <person name="Woyke T."/>
        </authorList>
    </citation>
    <scope>NUCLEOTIDE SEQUENCE</scope>
    <source>
        <strain evidence="1">GVMAG-S-3300013286-35</strain>
    </source>
</reference>
<dbReference type="AlphaFoldDB" id="A0A6C0KZJ8"/>
<sequence>MKILLLILTNDGGPDNLYTRLQYEIWSKYMHSMPDKIESYFYKANPNIEESYIEGDTVYVKCEEKYPTHLWEKMSLAFKIFEPRFHEFDYIYRPGVSLFIILERLYAELLDKPRTRFCMGLAHLIHAFKPDYYLFKSEQHVYMPSGYGFAVSMDVAKSVIYTTIVPNKIGQDDLWLGILLYEENIVMTGMKCVRICNRSDWEKLRLLLKDPSIHLVRIRHHFINPNPDGDGAIWYDDDNRANKDLAVHNMLLDKFYPENVK</sequence>
<evidence type="ECO:0000313" key="1">
    <source>
        <dbReference type="EMBL" id="QHU22077.1"/>
    </source>
</evidence>
<accession>A0A6C0KZJ8</accession>